<proteinExistence type="predicted"/>
<organism evidence="1 2">
    <name type="scientific">Anatilimnocola aggregata</name>
    <dbReference type="NCBI Taxonomy" id="2528021"/>
    <lineage>
        <taxon>Bacteria</taxon>
        <taxon>Pseudomonadati</taxon>
        <taxon>Planctomycetota</taxon>
        <taxon>Planctomycetia</taxon>
        <taxon>Pirellulales</taxon>
        <taxon>Pirellulaceae</taxon>
        <taxon>Anatilimnocola</taxon>
    </lineage>
</organism>
<keyword evidence="2" id="KW-1185">Reference proteome</keyword>
<dbReference type="KEGG" id="aagg:ETAA8_00620"/>
<accession>A0A517Y412</accession>
<evidence type="ECO:0000313" key="2">
    <source>
        <dbReference type="Proteomes" id="UP000315017"/>
    </source>
</evidence>
<reference evidence="1 2" key="1">
    <citation type="submission" date="2019-02" db="EMBL/GenBank/DDBJ databases">
        <title>Deep-cultivation of Planctomycetes and their phenomic and genomic characterization uncovers novel biology.</title>
        <authorList>
            <person name="Wiegand S."/>
            <person name="Jogler M."/>
            <person name="Boedeker C."/>
            <person name="Pinto D."/>
            <person name="Vollmers J."/>
            <person name="Rivas-Marin E."/>
            <person name="Kohn T."/>
            <person name="Peeters S.H."/>
            <person name="Heuer A."/>
            <person name="Rast P."/>
            <person name="Oberbeckmann S."/>
            <person name="Bunk B."/>
            <person name="Jeske O."/>
            <person name="Meyerdierks A."/>
            <person name="Storesund J.E."/>
            <person name="Kallscheuer N."/>
            <person name="Luecker S."/>
            <person name="Lage O.M."/>
            <person name="Pohl T."/>
            <person name="Merkel B.J."/>
            <person name="Hornburger P."/>
            <person name="Mueller R.-W."/>
            <person name="Bruemmer F."/>
            <person name="Labrenz M."/>
            <person name="Spormann A.M."/>
            <person name="Op den Camp H."/>
            <person name="Overmann J."/>
            <person name="Amann R."/>
            <person name="Jetten M.S.M."/>
            <person name="Mascher T."/>
            <person name="Medema M.H."/>
            <person name="Devos D.P."/>
            <person name="Kaster A.-K."/>
            <person name="Ovreas L."/>
            <person name="Rohde M."/>
            <person name="Galperin M.Y."/>
            <person name="Jogler C."/>
        </authorList>
    </citation>
    <scope>NUCLEOTIDE SEQUENCE [LARGE SCALE GENOMIC DNA]</scope>
    <source>
        <strain evidence="1 2">ETA_A8</strain>
    </source>
</reference>
<sequence length="135" mass="15719">MNQQLTITREFHINRRHHGRKQFRDGMAPDVPVGRVPRIARLMALALRCERLIRDGVMTDQSELARFRQITTSRMTQIMSLLNLAPDLQEQILFLPRNERGRKGSRHPADRQNTRLAQAAAALRQRLGEVETSWR</sequence>
<name>A0A517Y412_9BACT</name>
<gene>
    <name evidence="1" type="ORF">ETAA8_00620</name>
</gene>
<protein>
    <submittedName>
        <fullName evidence="1">Uncharacterized protein</fullName>
    </submittedName>
</protein>
<dbReference type="AlphaFoldDB" id="A0A517Y412"/>
<dbReference type="RefSeq" id="WP_202921462.1">
    <property type="nucleotide sequence ID" value="NZ_CP036274.1"/>
</dbReference>
<dbReference type="EMBL" id="CP036274">
    <property type="protein sequence ID" value="QDU25001.1"/>
    <property type="molecule type" value="Genomic_DNA"/>
</dbReference>
<dbReference type="Proteomes" id="UP000315017">
    <property type="component" value="Chromosome"/>
</dbReference>
<evidence type="ECO:0000313" key="1">
    <source>
        <dbReference type="EMBL" id="QDU25001.1"/>
    </source>
</evidence>